<dbReference type="CDD" id="cd18097">
    <property type="entry name" value="SpoU-like"/>
    <property type="match status" value="1"/>
</dbReference>
<evidence type="ECO:0000313" key="4">
    <source>
        <dbReference type="EMBL" id="SJZ31956.1"/>
    </source>
</evidence>
<dbReference type="EMBL" id="FUWL01000003">
    <property type="protein sequence ID" value="SJZ31956.1"/>
    <property type="molecule type" value="Genomic_DNA"/>
</dbReference>
<gene>
    <name evidence="4" type="ORF">SAMN02745205_00217</name>
</gene>
<evidence type="ECO:0000259" key="3">
    <source>
        <dbReference type="Pfam" id="PF00588"/>
    </source>
</evidence>
<protein>
    <submittedName>
        <fullName evidence="4">SpoU rRNA Methylase family protein</fullName>
    </submittedName>
</protein>
<dbReference type="AlphaFoldDB" id="A0A1T4JP09"/>
<evidence type="ECO:0000256" key="1">
    <source>
        <dbReference type="ARBA" id="ARBA00022603"/>
    </source>
</evidence>
<organism evidence="4 5">
    <name type="scientific">Porphyromonas cangingivalis</name>
    <dbReference type="NCBI Taxonomy" id="36874"/>
    <lineage>
        <taxon>Bacteria</taxon>
        <taxon>Pseudomonadati</taxon>
        <taxon>Bacteroidota</taxon>
        <taxon>Bacteroidia</taxon>
        <taxon>Bacteroidales</taxon>
        <taxon>Porphyromonadaceae</taxon>
        <taxon>Porphyromonas</taxon>
    </lineage>
</organism>
<keyword evidence="2" id="KW-0808">Transferase</keyword>
<evidence type="ECO:0000256" key="2">
    <source>
        <dbReference type="ARBA" id="ARBA00022679"/>
    </source>
</evidence>
<dbReference type="Pfam" id="PF00588">
    <property type="entry name" value="SpoU_methylase"/>
    <property type="match status" value="1"/>
</dbReference>
<dbReference type="PANTHER" id="PTHR46429">
    <property type="entry name" value="23S RRNA (GUANOSINE-2'-O-)-METHYLTRANSFERASE RLMB"/>
    <property type="match status" value="1"/>
</dbReference>
<dbReference type="InterPro" id="IPR029026">
    <property type="entry name" value="tRNA_m1G_MTases_N"/>
</dbReference>
<accession>A0A1T4JP09</accession>
<feature type="domain" description="tRNA/rRNA methyltransferase SpoU type" evidence="3">
    <location>
        <begin position="17"/>
        <end position="161"/>
    </location>
</feature>
<evidence type="ECO:0000313" key="5">
    <source>
        <dbReference type="Proteomes" id="UP000189956"/>
    </source>
</evidence>
<dbReference type="GO" id="GO:0005829">
    <property type="term" value="C:cytosol"/>
    <property type="evidence" value="ECO:0007669"/>
    <property type="project" value="TreeGrafter"/>
</dbReference>
<reference evidence="4 5" key="1">
    <citation type="submission" date="2017-02" db="EMBL/GenBank/DDBJ databases">
        <authorList>
            <person name="Peterson S.W."/>
        </authorList>
    </citation>
    <scope>NUCLEOTIDE SEQUENCE [LARGE SCALE GENOMIC DNA]</scope>
    <source>
        <strain evidence="4 5">ATCC 700135</strain>
    </source>
</reference>
<dbReference type="InterPro" id="IPR004441">
    <property type="entry name" value="rRNA_MeTrfase_TrmH"/>
</dbReference>
<dbReference type="SUPFAM" id="SSF75217">
    <property type="entry name" value="alpha/beta knot"/>
    <property type="match status" value="1"/>
</dbReference>
<keyword evidence="1 4" id="KW-0489">Methyltransferase</keyword>
<dbReference type="GO" id="GO:0003723">
    <property type="term" value="F:RNA binding"/>
    <property type="evidence" value="ECO:0007669"/>
    <property type="project" value="InterPro"/>
</dbReference>
<dbReference type="InterPro" id="IPR029028">
    <property type="entry name" value="Alpha/beta_knot_MTases"/>
</dbReference>
<proteinExistence type="predicted"/>
<dbReference type="GO" id="GO:0006396">
    <property type="term" value="P:RNA processing"/>
    <property type="evidence" value="ECO:0007669"/>
    <property type="project" value="InterPro"/>
</dbReference>
<dbReference type="GO" id="GO:0008173">
    <property type="term" value="F:RNA methyltransferase activity"/>
    <property type="evidence" value="ECO:0007669"/>
    <property type="project" value="InterPro"/>
</dbReference>
<dbReference type="Gene3D" id="3.40.1280.10">
    <property type="match status" value="1"/>
</dbReference>
<dbReference type="PANTHER" id="PTHR46429:SF1">
    <property type="entry name" value="23S RRNA (GUANOSINE-2'-O-)-METHYLTRANSFERASE RLMB"/>
    <property type="match status" value="1"/>
</dbReference>
<dbReference type="GO" id="GO:0032259">
    <property type="term" value="P:methylation"/>
    <property type="evidence" value="ECO:0007669"/>
    <property type="project" value="UniProtKB-KW"/>
</dbReference>
<dbReference type="InterPro" id="IPR001537">
    <property type="entry name" value="SpoU_MeTrfase"/>
</dbReference>
<name>A0A1T4JP09_PORCN</name>
<dbReference type="Proteomes" id="UP000189956">
    <property type="component" value="Unassembled WGS sequence"/>
</dbReference>
<sequence length="169" mass="18575">MDRLTPSEFSSAEKVPVVIVLDNVRSMNNIGAVFRTADALRIERVCLCGISATPPHPDIHKTALGAEEVVSWKYYPDTSVCVQELKGEGYKIWCVEQAEGSIFLDEFAEKTPCEPIALVVGNEVKGVDQSVIDAGDGCIEIRQYGTKHSLNVSVAGGIVMWEVCKRFER</sequence>